<name>A0A8J6M1T9_9FIRM</name>
<dbReference type="AlphaFoldDB" id="A0A8J6M1T9"/>
<dbReference type="EMBL" id="JACOPN010000005">
    <property type="protein sequence ID" value="MBC5717359.1"/>
    <property type="molecule type" value="Genomic_DNA"/>
</dbReference>
<dbReference type="RefSeq" id="WP_186878629.1">
    <property type="nucleotide sequence ID" value="NZ_JACOPN010000005.1"/>
</dbReference>
<feature type="transmembrane region" description="Helical" evidence="1">
    <location>
        <begin position="404"/>
        <end position="427"/>
    </location>
</feature>
<feature type="transmembrane region" description="Helical" evidence="1">
    <location>
        <begin position="170"/>
        <end position="197"/>
    </location>
</feature>
<keyword evidence="1" id="KW-0812">Transmembrane</keyword>
<feature type="transmembrane region" description="Helical" evidence="1">
    <location>
        <begin position="360"/>
        <end position="383"/>
    </location>
</feature>
<proteinExistence type="predicted"/>
<evidence type="ECO:0000256" key="1">
    <source>
        <dbReference type="SAM" id="Phobius"/>
    </source>
</evidence>
<feature type="transmembrane region" description="Helical" evidence="1">
    <location>
        <begin position="256"/>
        <end position="275"/>
    </location>
</feature>
<reference evidence="3" key="1">
    <citation type="submission" date="2020-08" db="EMBL/GenBank/DDBJ databases">
        <title>Genome public.</title>
        <authorList>
            <person name="Liu C."/>
            <person name="Sun Q."/>
        </authorList>
    </citation>
    <scope>NUCLEOTIDE SEQUENCE</scope>
    <source>
        <strain evidence="3">BX5</strain>
    </source>
</reference>
<feature type="transmembrane region" description="Helical" evidence="1">
    <location>
        <begin position="468"/>
        <end position="491"/>
    </location>
</feature>
<evidence type="ECO:0000313" key="3">
    <source>
        <dbReference type="EMBL" id="MBC5717359.1"/>
    </source>
</evidence>
<feature type="transmembrane region" description="Helical" evidence="1">
    <location>
        <begin position="122"/>
        <end position="140"/>
    </location>
</feature>
<keyword evidence="1" id="KW-0472">Membrane</keyword>
<dbReference type="Pfam" id="PF07670">
    <property type="entry name" value="Gate"/>
    <property type="match status" value="1"/>
</dbReference>
<feature type="transmembrane region" description="Helical" evidence="1">
    <location>
        <begin position="82"/>
        <end position="101"/>
    </location>
</feature>
<keyword evidence="1" id="KW-1133">Transmembrane helix</keyword>
<feature type="transmembrane region" description="Helical" evidence="1">
    <location>
        <begin position="43"/>
        <end position="62"/>
    </location>
</feature>
<gene>
    <name evidence="3" type="ORF">H8S55_08510</name>
</gene>
<feature type="domain" description="Nucleoside transporter/FeoB GTPase Gate" evidence="2">
    <location>
        <begin position="181"/>
        <end position="275"/>
    </location>
</feature>
<feature type="transmembrane region" description="Helical" evidence="1">
    <location>
        <begin position="433"/>
        <end position="456"/>
    </location>
</feature>
<protein>
    <recommendedName>
        <fullName evidence="2">Nucleoside transporter/FeoB GTPase Gate domain-containing protein</fullName>
    </recommendedName>
</protein>
<evidence type="ECO:0000313" key="4">
    <source>
        <dbReference type="Proteomes" id="UP000602260"/>
    </source>
</evidence>
<keyword evidence="4" id="KW-1185">Reference proteome</keyword>
<dbReference type="Proteomes" id="UP000602260">
    <property type="component" value="Unassembled WGS sequence"/>
</dbReference>
<evidence type="ECO:0000259" key="2">
    <source>
        <dbReference type="Pfam" id="PF07670"/>
    </source>
</evidence>
<comment type="caution">
    <text evidence="3">The sequence shown here is derived from an EMBL/GenBank/DDBJ whole genome shotgun (WGS) entry which is preliminary data.</text>
</comment>
<sequence>MEGKDTNVTTKAMTAEELERKLSKEVGVEVDYSTITPANFIKFLVFSGLGVWVFFINTTIGGKTGTPMVLFIDWLKATLGSVKNWMTLIVCIALAVTFTIAKVTKKGPLAKFHEKDGMVDGVLFYLAAIFAIAITAMPTSEHTISAGAAEGALNATFLQKVMDPEVGPMAIGLAGTCLFTVTIAGWLVNLLIEFGILEFIGTLMEPIMRRVFKIPGQAAVDALSSFVAAPAVGVYLTNRLYNENVYTEKEACCISTNFSVVSLGFFALLVSITGTEYMYGPAVLCSLIIVFILAIIVIRIPPLSWKKDVYRNGVVQTPELARPGKYTMGIFKKALAAATTKAKKTQYSVFITSIPDVLSFALKIVSFVMSIATVSLFLCWYTPIFTWIGMPMIPYLQLCQMPDAAVIAPATLVGCAEIALPVMTIAGQQISEMAIFFVIVLSTVQIIFFTESANAMMKADMGLKFGQLIVIFLIRTVIAIPIVSVFAHIIYG</sequence>
<organism evidence="3 4">
    <name type="scientific">Flintibacter faecis</name>
    <dbReference type="NCBI Taxonomy" id="2763047"/>
    <lineage>
        <taxon>Bacteria</taxon>
        <taxon>Bacillati</taxon>
        <taxon>Bacillota</taxon>
        <taxon>Clostridia</taxon>
        <taxon>Eubacteriales</taxon>
        <taxon>Flintibacter</taxon>
    </lineage>
</organism>
<dbReference type="InterPro" id="IPR011642">
    <property type="entry name" value="Gate_dom"/>
</dbReference>
<feature type="transmembrane region" description="Helical" evidence="1">
    <location>
        <begin position="282"/>
        <end position="300"/>
    </location>
</feature>
<accession>A0A8J6M1T9</accession>